<evidence type="ECO:0000313" key="2">
    <source>
        <dbReference type="Proteomes" id="UP001066278"/>
    </source>
</evidence>
<dbReference type="EMBL" id="JALAXJ010000009">
    <property type="protein sequence ID" value="MCY9229911.1"/>
    <property type="molecule type" value="Genomic_DNA"/>
</dbReference>
<dbReference type="Gene3D" id="3.30.500.20">
    <property type="entry name" value="BH3703-like domains"/>
    <property type="match status" value="1"/>
</dbReference>
<evidence type="ECO:0000313" key="1">
    <source>
        <dbReference type="EMBL" id="MCY9229911.1"/>
    </source>
</evidence>
<proteinExistence type="predicted"/>
<dbReference type="InterPro" id="IPR006728">
    <property type="entry name" value="YezG-like"/>
</dbReference>
<gene>
    <name evidence="1" type="ORF">MOE99_11125</name>
</gene>
<dbReference type="AlphaFoldDB" id="A0A9Q4ETB1"/>
<comment type="caution">
    <text evidence="1">The sequence shown here is derived from an EMBL/GenBank/DDBJ whole genome shotgun (WGS) entry which is preliminary data.</text>
</comment>
<dbReference type="RefSeq" id="WP_268296727.1">
    <property type="nucleotide sequence ID" value="NZ_JALAJJ010000022.1"/>
</dbReference>
<organism evidence="1 2">
    <name type="scientific">Bacillus inaquosorum</name>
    <dbReference type="NCBI Taxonomy" id="483913"/>
    <lineage>
        <taxon>Bacteria</taxon>
        <taxon>Bacillati</taxon>
        <taxon>Bacillota</taxon>
        <taxon>Bacilli</taxon>
        <taxon>Bacillales</taxon>
        <taxon>Bacillaceae</taxon>
        <taxon>Bacillus</taxon>
    </lineage>
</organism>
<accession>A0A9Q4ETB1</accession>
<dbReference type="InterPro" id="IPR036170">
    <property type="entry name" value="YezG-like_sf"/>
</dbReference>
<dbReference type="SUPFAM" id="SSF160424">
    <property type="entry name" value="BH3703-like"/>
    <property type="match status" value="1"/>
</dbReference>
<sequence>METEKMGQLYQKIAEKINEMIPAEWNKVALYAEILDDSREVYFFFNTKNSEDFIYSHDIPAHYQVSEQIYDDLLIELQDLFDELRDEWKANNSDVWTNLTLKLEHTGKFSIDYDYDDVIASELNGTQRQVVWEYKHLGLVPTGKKNREFLERYLNSEEE</sequence>
<reference evidence="1" key="1">
    <citation type="submission" date="2022-02" db="EMBL/GenBank/DDBJ databases">
        <title>Crop Bioprotection Bacillus Genome Sequencing.</title>
        <authorList>
            <person name="Dunlap C."/>
        </authorList>
    </citation>
    <scope>NUCLEOTIDE SEQUENCE</scope>
    <source>
        <strain evidence="1">T20C13</strain>
    </source>
</reference>
<dbReference type="NCBIfam" id="TIGR01741">
    <property type="entry name" value="staph_tand_hypo"/>
    <property type="match status" value="1"/>
</dbReference>
<dbReference type="Proteomes" id="UP001066278">
    <property type="component" value="Unassembled WGS sequence"/>
</dbReference>
<name>A0A9Q4ETB1_9BACI</name>
<protein>
    <submittedName>
        <fullName evidence="1">Antitoxin YezG family protein</fullName>
    </submittedName>
</protein>
<dbReference type="Pfam" id="PF04634">
    <property type="entry name" value="YezG-like"/>
    <property type="match status" value="1"/>
</dbReference>